<organism evidence="2 3">
    <name type="scientific">Actinorhabdospora filicis</name>
    <dbReference type="NCBI Taxonomy" id="1785913"/>
    <lineage>
        <taxon>Bacteria</taxon>
        <taxon>Bacillati</taxon>
        <taxon>Actinomycetota</taxon>
        <taxon>Actinomycetes</taxon>
        <taxon>Micromonosporales</taxon>
        <taxon>Micromonosporaceae</taxon>
        <taxon>Actinorhabdospora</taxon>
    </lineage>
</organism>
<dbReference type="Gene3D" id="3.90.820.10">
    <property type="entry name" value="Structural Genomics, Unknown Function 30-nov-00 1gh9 Mol_id"/>
    <property type="match status" value="1"/>
</dbReference>
<dbReference type="InterPro" id="IPR038020">
    <property type="entry name" value="MbtH-like_sf"/>
</dbReference>
<reference evidence="2" key="1">
    <citation type="submission" date="2023-03" db="EMBL/GenBank/DDBJ databases">
        <title>Actinorhabdospora filicis NBRC 111898.</title>
        <authorList>
            <person name="Ichikawa N."/>
            <person name="Sato H."/>
            <person name="Tonouchi N."/>
        </authorList>
    </citation>
    <scope>NUCLEOTIDE SEQUENCE</scope>
    <source>
        <strain evidence="2">NBRC 111898</strain>
    </source>
</reference>
<dbReference type="AlphaFoldDB" id="A0A9W6SHF3"/>
<comment type="caution">
    <text evidence="2">The sequence shown here is derived from an EMBL/GenBank/DDBJ whole genome shotgun (WGS) entry which is preliminary data.</text>
</comment>
<evidence type="ECO:0000313" key="2">
    <source>
        <dbReference type="EMBL" id="GLZ75504.1"/>
    </source>
</evidence>
<dbReference type="InterPro" id="IPR005153">
    <property type="entry name" value="MbtH-like_dom"/>
</dbReference>
<evidence type="ECO:0000313" key="3">
    <source>
        <dbReference type="Proteomes" id="UP001165079"/>
    </source>
</evidence>
<protein>
    <submittedName>
        <fullName evidence="2">Antibiotic synthesis protein MbtH</fullName>
    </submittedName>
</protein>
<dbReference type="InterPro" id="IPR037407">
    <property type="entry name" value="MLP_fam"/>
</dbReference>
<feature type="domain" description="MbtH-like" evidence="1">
    <location>
        <begin position="1"/>
        <end position="51"/>
    </location>
</feature>
<dbReference type="PANTHER" id="PTHR38444">
    <property type="entry name" value="ENTEROBACTIN BIOSYNTHESIS PROTEIN YBDZ"/>
    <property type="match status" value="1"/>
</dbReference>
<dbReference type="GO" id="GO:0019290">
    <property type="term" value="P:siderophore biosynthetic process"/>
    <property type="evidence" value="ECO:0007669"/>
    <property type="project" value="TreeGrafter"/>
</dbReference>
<accession>A0A9W6SHF3</accession>
<dbReference type="Proteomes" id="UP001165079">
    <property type="component" value="Unassembled WGS sequence"/>
</dbReference>
<evidence type="ECO:0000259" key="1">
    <source>
        <dbReference type="SMART" id="SM00923"/>
    </source>
</evidence>
<dbReference type="EMBL" id="BSTX01000001">
    <property type="protein sequence ID" value="GLZ75504.1"/>
    <property type="molecule type" value="Genomic_DNA"/>
</dbReference>
<keyword evidence="3" id="KW-1185">Reference proteome</keyword>
<dbReference type="Pfam" id="PF03621">
    <property type="entry name" value="MbtH"/>
    <property type="match status" value="1"/>
</dbReference>
<dbReference type="PANTHER" id="PTHR38444:SF1">
    <property type="entry name" value="ENTEROBACTIN BIOSYNTHESIS PROTEIN YBDZ"/>
    <property type="match status" value="1"/>
</dbReference>
<name>A0A9W6SHF3_9ACTN</name>
<dbReference type="RefSeq" id="WP_285660741.1">
    <property type="nucleotide sequence ID" value="NZ_BSTX01000001.1"/>
</dbReference>
<proteinExistence type="predicted"/>
<gene>
    <name evidence="2" type="ORF">Afil01_03110</name>
</gene>
<sequence>MFEDDTDRVYAVVRNPEEQYSIWPADRPLPPGWDPEGFTGPKTACLEHIEATWTDMRPLALRRTAT</sequence>
<dbReference type="SUPFAM" id="SSF160582">
    <property type="entry name" value="MbtH-like"/>
    <property type="match status" value="1"/>
</dbReference>
<dbReference type="GO" id="GO:0005829">
    <property type="term" value="C:cytosol"/>
    <property type="evidence" value="ECO:0007669"/>
    <property type="project" value="TreeGrafter"/>
</dbReference>
<dbReference type="SMART" id="SM00923">
    <property type="entry name" value="MbtH"/>
    <property type="match status" value="1"/>
</dbReference>